<reference evidence="5 6" key="1">
    <citation type="submission" date="2019-07" db="EMBL/GenBank/DDBJ databases">
        <title>Draft genome assembly of a fouling barnacle, Amphibalanus amphitrite (Darwin, 1854): The first reference genome for Thecostraca.</title>
        <authorList>
            <person name="Kim W."/>
        </authorList>
    </citation>
    <scope>NUCLEOTIDE SEQUENCE [LARGE SCALE GENOMIC DNA]</scope>
    <source>
        <strain evidence="5">SNU_AA5</strain>
        <tissue evidence="5">Soma without cirri and trophi</tissue>
    </source>
</reference>
<evidence type="ECO:0000256" key="1">
    <source>
        <dbReference type="ARBA" id="ARBA00022737"/>
    </source>
</evidence>
<proteinExistence type="predicted"/>
<dbReference type="Proteomes" id="UP000440578">
    <property type="component" value="Unassembled WGS sequence"/>
</dbReference>
<evidence type="ECO:0000313" key="6">
    <source>
        <dbReference type="Proteomes" id="UP000440578"/>
    </source>
</evidence>
<keyword evidence="1" id="KW-0677">Repeat</keyword>
<dbReference type="FunFam" id="3.30.70.330:FF:000383">
    <property type="entry name" value="Sex lethal, isoform D"/>
    <property type="match status" value="1"/>
</dbReference>
<evidence type="ECO:0000256" key="3">
    <source>
        <dbReference type="PROSITE-ProRule" id="PRU00176"/>
    </source>
</evidence>
<dbReference type="GO" id="GO:0005634">
    <property type="term" value="C:nucleus"/>
    <property type="evidence" value="ECO:0007669"/>
    <property type="project" value="TreeGrafter"/>
</dbReference>
<evidence type="ECO:0000259" key="4">
    <source>
        <dbReference type="PROSITE" id="PS50102"/>
    </source>
</evidence>
<dbReference type="GO" id="GO:0009967">
    <property type="term" value="P:positive regulation of signal transduction"/>
    <property type="evidence" value="ECO:0007669"/>
    <property type="project" value="UniProtKB-ARBA"/>
</dbReference>
<dbReference type="GO" id="GO:0005737">
    <property type="term" value="C:cytoplasm"/>
    <property type="evidence" value="ECO:0007669"/>
    <property type="project" value="UniProtKB-ARBA"/>
</dbReference>
<comment type="caution">
    <text evidence="5">The sequence shown here is derived from an EMBL/GenBank/DDBJ whole genome shotgun (WGS) entry which is preliminary data.</text>
</comment>
<dbReference type="PANTHER" id="PTHR48025">
    <property type="entry name" value="OS02G0815200 PROTEIN"/>
    <property type="match status" value="1"/>
</dbReference>
<evidence type="ECO:0000256" key="2">
    <source>
        <dbReference type="ARBA" id="ARBA00022884"/>
    </source>
</evidence>
<dbReference type="GO" id="GO:1990904">
    <property type="term" value="C:ribonucleoprotein complex"/>
    <property type="evidence" value="ECO:0007669"/>
    <property type="project" value="InterPro"/>
</dbReference>
<dbReference type="SUPFAM" id="SSF54928">
    <property type="entry name" value="RNA-binding domain, RBD"/>
    <property type="match status" value="1"/>
</dbReference>
<dbReference type="InterPro" id="IPR002343">
    <property type="entry name" value="Hud_Sxl_RNA"/>
</dbReference>
<dbReference type="EMBL" id="VIIS01001226">
    <property type="protein sequence ID" value="KAF0300856.1"/>
    <property type="molecule type" value="Genomic_DNA"/>
</dbReference>
<dbReference type="Gene3D" id="3.30.70.330">
    <property type="match status" value="2"/>
</dbReference>
<dbReference type="AlphaFoldDB" id="A0A6A4W0W2"/>
<gene>
    <name evidence="5" type="ORF">FJT64_003227</name>
</gene>
<dbReference type="InterPro" id="IPR050502">
    <property type="entry name" value="Euk_RNA-bind_prot"/>
</dbReference>
<dbReference type="GO" id="GO:0010629">
    <property type="term" value="P:negative regulation of gene expression"/>
    <property type="evidence" value="ECO:0007669"/>
    <property type="project" value="UniProtKB-ARBA"/>
</dbReference>
<dbReference type="PRINTS" id="PR00961">
    <property type="entry name" value="HUDSXLRNA"/>
</dbReference>
<dbReference type="InterPro" id="IPR012677">
    <property type="entry name" value="Nucleotide-bd_a/b_plait_sf"/>
</dbReference>
<keyword evidence="6" id="KW-1185">Reference proteome</keyword>
<sequence length="134" mass="15312">MANSQACWHLWGPSLKCRIMRNVQTNYSYGYGFVEYVNPEDADRAIEQLNGLQVQNKKIKVSYARPPGQDIKDTNLYIQNLPRNIDESYLDGLFSPYGKIVQRRLLLDKYTSCREASDSSAIACAPRHRRPSPG</sequence>
<dbReference type="PROSITE" id="PS50102">
    <property type="entry name" value="RRM"/>
    <property type="match status" value="1"/>
</dbReference>
<keyword evidence="2 3" id="KW-0694">RNA-binding</keyword>
<dbReference type="PANTHER" id="PTHR48025:SF1">
    <property type="entry name" value="RRM DOMAIN-CONTAINING PROTEIN"/>
    <property type="match status" value="1"/>
</dbReference>
<organism evidence="5 6">
    <name type="scientific">Amphibalanus amphitrite</name>
    <name type="common">Striped barnacle</name>
    <name type="synonym">Balanus amphitrite</name>
    <dbReference type="NCBI Taxonomy" id="1232801"/>
    <lineage>
        <taxon>Eukaryota</taxon>
        <taxon>Metazoa</taxon>
        <taxon>Ecdysozoa</taxon>
        <taxon>Arthropoda</taxon>
        <taxon>Crustacea</taxon>
        <taxon>Multicrustacea</taxon>
        <taxon>Cirripedia</taxon>
        <taxon>Thoracica</taxon>
        <taxon>Thoracicalcarea</taxon>
        <taxon>Balanomorpha</taxon>
        <taxon>Balanoidea</taxon>
        <taxon>Balanidae</taxon>
        <taxon>Amphibalaninae</taxon>
        <taxon>Amphibalanus</taxon>
    </lineage>
</organism>
<dbReference type="GO" id="GO:0003729">
    <property type="term" value="F:mRNA binding"/>
    <property type="evidence" value="ECO:0007669"/>
    <property type="project" value="UniProtKB-ARBA"/>
</dbReference>
<feature type="domain" description="RRM" evidence="4">
    <location>
        <begin position="11"/>
        <end position="66"/>
    </location>
</feature>
<protein>
    <submittedName>
        <fullName evidence="5">Protein sex-lethal</fullName>
    </submittedName>
</protein>
<name>A0A6A4W0W2_AMPAM</name>
<dbReference type="Pfam" id="PF00076">
    <property type="entry name" value="RRM_1"/>
    <property type="match status" value="2"/>
</dbReference>
<dbReference type="OrthoDB" id="266020at2759"/>
<evidence type="ECO:0000313" key="5">
    <source>
        <dbReference type="EMBL" id="KAF0300856.1"/>
    </source>
</evidence>
<accession>A0A6A4W0W2</accession>
<dbReference type="InterPro" id="IPR000504">
    <property type="entry name" value="RRM_dom"/>
</dbReference>
<dbReference type="InterPro" id="IPR035979">
    <property type="entry name" value="RBD_domain_sf"/>
</dbReference>